<comment type="similarity">
    <text evidence="2">Belongs to the ABC transporter superfamily.</text>
</comment>
<dbReference type="GO" id="GO:0005886">
    <property type="term" value="C:plasma membrane"/>
    <property type="evidence" value="ECO:0007669"/>
    <property type="project" value="UniProtKB-SubCell"/>
</dbReference>
<dbReference type="InterPro" id="IPR003593">
    <property type="entry name" value="AAA+_ATPase"/>
</dbReference>
<dbReference type="PANTHER" id="PTHR43297">
    <property type="entry name" value="OLIGOPEPTIDE TRANSPORT ATP-BINDING PROTEIN APPD"/>
    <property type="match status" value="1"/>
</dbReference>
<dbReference type="PROSITE" id="PS50893">
    <property type="entry name" value="ABC_TRANSPORTER_2"/>
    <property type="match status" value="1"/>
</dbReference>
<evidence type="ECO:0000256" key="5">
    <source>
        <dbReference type="ARBA" id="ARBA00022741"/>
    </source>
</evidence>
<reference evidence="9 10" key="1">
    <citation type="journal article" date="2015" name="Stand. Genomic Sci.">
        <title>Genomic Encyclopedia of Bacterial and Archaeal Type Strains, Phase III: the genomes of soil and plant-associated and newly described type strains.</title>
        <authorList>
            <person name="Whitman W.B."/>
            <person name="Woyke T."/>
            <person name="Klenk H.P."/>
            <person name="Zhou Y."/>
            <person name="Lilburn T.G."/>
            <person name="Beck B.J."/>
            <person name="De Vos P."/>
            <person name="Vandamme P."/>
            <person name="Eisen J.A."/>
            <person name="Garrity G."/>
            <person name="Hugenholtz P."/>
            <person name="Kyrpides N.C."/>
        </authorList>
    </citation>
    <scope>NUCLEOTIDE SEQUENCE [LARGE SCALE GENOMIC DNA]</scope>
    <source>
        <strain evidence="9 10">RF6</strain>
    </source>
</reference>
<comment type="caution">
    <text evidence="9">The sequence shown here is derived from an EMBL/GenBank/DDBJ whole genome shotgun (WGS) entry which is preliminary data.</text>
</comment>
<dbReference type="InterPro" id="IPR027417">
    <property type="entry name" value="P-loop_NTPase"/>
</dbReference>
<evidence type="ECO:0000256" key="6">
    <source>
        <dbReference type="ARBA" id="ARBA00022840"/>
    </source>
</evidence>
<dbReference type="GO" id="GO:0016887">
    <property type="term" value="F:ATP hydrolysis activity"/>
    <property type="evidence" value="ECO:0007669"/>
    <property type="project" value="InterPro"/>
</dbReference>
<dbReference type="CDD" id="cd03257">
    <property type="entry name" value="ABC_NikE_OppD_transporters"/>
    <property type="match status" value="1"/>
</dbReference>
<evidence type="ECO:0000313" key="9">
    <source>
        <dbReference type="EMBL" id="RZT67102.1"/>
    </source>
</evidence>
<dbReference type="InterPro" id="IPR050388">
    <property type="entry name" value="ABC_Ni/Peptide_Import"/>
</dbReference>
<keyword evidence="10" id="KW-1185">Reference proteome</keyword>
<organism evidence="9 10">
    <name type="scientific">Leucobacter luti</name>
    <dbReference type="NCBI Taxonomy" id="340320"/>
    <lineage>
        <taxon>Bacteria</taxon>
        <taxon>Bacillati</taxon>
        <taxon>Actinomycetota</taxon>
        <taxon>Actinomycetes</taxon>
        <taxon>Micrococcales</taxon>
        <taxon>Microbacteriaceae</taxon>
        <taxon>Leucobacter</taxon>
    </lineage>
</organism>
<evidence type="ECO:0000256" key="7">
    <source>
        <dbReference type="ARBA" id="ARBA00023136"/>
    </source>
</evidence>
<proteinExistence type="inferred from homology"/>
<keyword evidence="4" id="KW-1003">Cell membrane</keyword>
<name>A0A4Q7U4Q7_9MICO</name>
<dbReference type="SMART" id="SM00382">
    <property type="entry name" value="AAA"/>
    <property type="match status" value="1"/>
</dbReference>
<dbReference type="GO" id="GO:0005524">
    <property type="term" value="F:ATP binding"/>
    <property type="evidence" value="ECO:0007669"/>
    <property type="project" value="UniProtKB-KW"/>
</dbReference>
<dbReference type="RefSeq" id="WP_237464583.1">
    <property type="nucleotide sequence ID" value="NZ_QYAG01000001.1"/>
</dbReference>
<gene>
    <name evidence="9" type="ORF">EV139_1236</name>
</gene>
<sequence>MSAPLLEIEDLHASLVTKYRNLDLLSGVSLTLDRGEALGLVGESGSGKSLTTRAVMRMLATGFKTLGEIRFDGESVLGMGRERLRQYRARDVGMIFQDPRAHVNPVHTVGDFLTEALVRDRGLPRADVERRAVQILDEVGVRHPERRLSQYPHELSGGLLQRVMIASVLLAEPQLILADEPTTALDVTAQSDVMAILDEQRRARGLALLFITHDLELANACCDRLAVMYAGEIVEQGAHVYDAPTHPYTIELLGARPSIEERLDRLPVLEYNLEFHQELKARAAL</sequence>
<dbReference type="Proteomes" id="UP000291832">
    <property type="component" value="Unassembled WGS sequence"/>
</dbReference>
<feature type="domain" description="ABC transporter" evidence="8">
    <location>
        <begin position="6"/>
        <end position="255"/>
    </location>
</feature>
<dbReference type="SUPFAM" id="SSF52540">
    <property type="entry name" value="P-loop containing nucleoside triphosphate hydrolases"/>
    <property type="match status" value="1"/>
</dbReference>
<accession>A0A4Q7U4Q7</accession>
<evidence type="ECO:0000256" key="3">
    <source>
        <dbReference type="ARBA" id="ARBA00022448"/>
    </source>
</evidence>
<evidence type="ECO:0000259" key="8">
    <source>
        <dbReference type="PROSITE" id="PS50893"/>
    </source>
</evidence>
<comment type="subcellular location">
    <subcellularLocation>
        <location evidence="1">Cell membrane</location>
        <topology evidence="1">Peripheral membrane protein</topology>
    </subcellularLocation>
</comment>
<evidence type="ECO:0000256" key="2">
    <source>
        <dbReference type="ARBA" id="ARBA00005417"/>
    </source>
</evidence>
<dbReference type="Gene3D" id="3.40.50.300">
    <property type="entry name" value="P-loop containing nucleotide triphosphate hydrolases"/>
    <property type="match status" value="1"/>
</dbReference>
<protein>
    <submittedName>
        <fullName evidence="9">ABC-type dipeptide/oligopeptide/nickel transport system ATPase component</fullName>
    </submittedName>
</protein>
<dbReference type="PANTHER" id="PTHR43297:SF2">
    <property type="entry name" value="DIPEPTIDE TRANSPORT ATP-BINDING PROTEIN DPPD"/>
    <property type="match status" value="1"/>
</dbReference>
<dbReference type="AlphaFoldDB" id="A0A4Q7U4Q7"/>
<dbReference type="EMBL" id="SHKI01000003">
    <property type="protein sequence ID" value="RZT67102.1"/>
    <property type="molecule type" value="Genomic_DNA"/>
</dbReference>
<dbReference type="Pfam" id="PF00005">
    <property type="entry name" value="ABC_tran"/>
    <property type="match status" value="1"/>
</dbReference>
<keyword evidence="3" id="KW-0813">Transport</keyword>
<evidence type="ECO:0000313" key="10">
    <source>
        <dbReference type="Proteomes" id="UP000291832"/>
    </source>
</evidence>
<keyword evidence="6" id="KW-0067">ATP-binding</keyword>
<keyword evidence="5" id="KW-0547">Nucleotide-binding</keyword>
<evidence type="ECO:0000256" key="4">
    <source>
        <dbReference type="ARBA" id="ARBA00022475"/>
    </source>
</evidence>
<dbReference type="InterPro" id="IPR003439">
    <property type="entry name" value="ABC_transporter-like_ATP-bd"/>
</dbReference>
<evidence type="ECO:0000256" key="1">
    <source>
        <dbReference type="ARBA" id="ARBA00004202"/>
    </source>
</evidence>
<keyword evidence="7" id="KW-0472">Membrane</keyword>